<feature type="compositionally biased region" description="Basic and acidic residues" evidence="1">
    <location>
        <begin position="142"/>
        <end position="152"/>
    </location>
</feature>
<keyword evidence="3" id="KW-1185">Reference proteome</keyword>
<proteinExistence type="predicted"/>
<dbReference type="AlphaFoldDB" id="A0A1H6A8P1"/>
<evidence type="ECO:0000313" key="3">
    <source>
        <dbReference type="Proteomes" id="UP000236723"/>
    </source>
</evidence>
<dbReference type="EMBL" id="FNVO01000005">
    <property type="protein sequence ID" value="SEG44405.1"/>
    <property type="molecule type" value="Genomic_DNA"/>
</dbReference>
<feature type="region of interest" description="Disordered" evidence="1">
    <location>
        <begin position="76"/>
        <end position="190"/>
    </location>
</feature>
<sequence length="190" mass="19599">MIDIAADLLAHADRYTASARAVMDAAPAPLPDLETARAELLEQLADVDRRITARTAAEKRCADLARVAARLRDLAGQHQEETAPPPAPVGDALAAALRAGGEQVPVPSPLSPETARWSEDGASEPLGEPVAGHATTQTRPEPPQEPRRERPFPGEGVPGPLGVGGGDGAAVAPAHRPPGGGVTQEEQTHG</sequence>
<feature type="compositionally biased region" description="Low complexity" evidence="1">
    <location>
        <begin position="89"/>
        <end position="101"/>
    </location>
</feature>
<dbReference type="Proteomes" id="UP000236723">
    <property type="component" value="Unassembled WGS sequence"/>
</dbReference>
<evidence type="ECO:0000256" key="1">
    <source>
        <dbReference type="SAM" id="MobiDB-lite"/>
    </source>
</evidence>
<accession>A0A1H6A8P1</accession>
<protein>
    <submittedName>
        <fullName evidence="2">Uncharacterized protein</fullName>
    </submittedName>
</protein>
<evidence type="ECO:0000313" key="2">
    <source>
        <dbReference type="EMBL" id="SEG44405.1"/>
    </source>
</evidence>
<dbReference type="RefSeq" id="WP_160146984.1">
    <property type="nucleotide sequence ID" value="NZ_FNVO01000005.1"/>
</dbReference>
<organism evidence="2 3">
    <name type="scientific">Thermomonospora echinospora</name>
    <dbReference type="NCBI Taxonomy" id="1992"/>
    <lineage>
        <taxon>Bacteria</taxon>
        <taxon>Bacillati</taxon>
        <taxon>Actinomycetota</taxon>
        <taxon>Actinomycetes</taxon>
        <taxon>Streptosporangiales</taxon>
        <taxon>Thermomonosporaceae</taxon>
        <taxon>Thermomonospora</taxon>
    </lineage>
</organism>
<gene>
    <name evidence="2" type="ORF">SAMN04489712_105250</name>
</gene>
<name>A0A1H6A8P1_9ACTN</name>
<feature type="compositionally biased region" description="Gly residues" evidence="1">
    <location>
        <begin position="156"/>
        <end position="168"/>
    </location>
</feature>
<reference evidence="3" key="1">
    <citation type="submission" date="2016-10" db="EMBL/GenBank/DDBJ databases">
        <authorList>
            <person name="Varghese N."/>
            <person name="Submissions S."/>
        </authorList>
    </citation>
    <scope>NUCLEOTIDE SEQUENCE [LARGE SCALE GENOMIC DNA]</scope>
    <source>
        <strain evidence="3">DSM 43163</strain>
    </source>
</reference>